<reference evidence="7 8" key="1">
    <citation type="submission" date="2014-02" db="EMBL/GenBank/DDBJ databases">
        <title>Whole Genome Sequencing Of Bordetella Holmesii, An Emerging Opportunistic Infection Of Humans.</title>
        <authorList>
            <person name="Tettelin H."/>
            <person name="Hooven T.A."/>
            <person name="Hine E."/>
            <person name="Su Q."/>
            <person name="Huard R.C."/>
            <person name="Della-Latta P."/>
            <person name="Daugherty S.C."/>
            <person name="Agrawal S."/>
            <person name="Sengamalay N."/>
            <person name="Tallon L.J."/>
            <person name="Sadzewicz L."/>
            <person name="Whittier S."/>
            <person name="Fraser C.M."/>
            <person name="Ratner A.J."/>
        </authorList>
    </citation>
    <scope>NUCLEOTIDE SEQUENCE [LARGE SCALE GENOMIC DNA]</scope>
    <source>
        <strain evidence="7 8">1058</strain>
    </source>
</reference>
<evidence type="ECO:0000313" key="8">
    <source>
        <dbReference type="Proteomes" id="UP000023104"/>
    </source>
</evidence>
<dbReference type="Proteomes" id="UP000023104">
    <property type="component" value="Unassembled WGS sequence"/>
</dbReference>
<gene>
    <name evidence="7" type="ORF">D559_3544</name>
</gene>
<feature type="transmembrane region" description="Helical" evidence="6">
    <location>
        <begin position="6"/>
        <end position="33"/>
    </location>
</feature>
<sequence length="54" mass="5792">MRAAPAYGAVGSLMALLLWIYYSAQIFFFGAVVTRQRALRARRVEGEAAAAASA</sequence>
<organism evidence="7 8">
    <name type="scientific">Bordetella holmesii 1058</name>
    <dbReference type="NCBI Taxonomy" id="1247648"/>
    <lineage>
        <taxon>Bacteria</taxon>
        <taxon>Pseudomonadati</taxon>
        <taxon>Pseudomonadota</taxon>
        <taxon>Betaproteobacteria</taxon>
        <taxon>Burkholderiales</taxon>
        <taxon>Alcaligenaceae</taxon>
        <taxon>Bordetella</taxon>
    </lineage>
</organism>
<evidence type="ECO:0000256" key="4">
    <source>
        <dbReference type="ARBA" id="ARBA00022989"/>
    </source>
</evidence>
<keyword evidence="8" id="KW-1185">Reference proteome</keyword>
<evidence type="ECO:0000256" key="1">
    <source>
        <dbReference type="ARBA" id="ARBA00004651"/>
    </source>
</evidence>
<keyword evidence="5 6" id="KW-0472">Membrane</keyword>
<dbReference type="Pfam" id="PF03631">
    <property type="entry name" value="Virul_fac_BrkB"/>
    <property type="match status" value="1"/>
</dbReference>
<evidence type="ECO:0000256" key="6">
    <source>
        <dbReference type="SAM" id="Phobius"/>
    </source>
</evidence>
<comment type="subcellular location">
    <subcellularLocation>
        <location evidence="1">Cell membrane</location>
        <topology evidence="1">Multi-pass membrane protein</topology>
    </subcellularLocation>
</comment>
<protein>
    <submittedName>
        <fullName evidence="7">Virulence factor BrkB family protein</fullName>
    </submittedName>
</protein>
<evidence type="ECO:0000313" key="7">
    <source>
        <dbReference type="EMBL" id="EXX96100.1"/>
    </source>
</evidence>
<accession>A0ABN0S3D2</accession>
<evidence type="ECO:0000256" key="2">
    <source>
        <dbReference type="ARBA" id="ARBA00022475"/>
    </source>
</evidence>
<keyword evidence="2" id="KW-1003">Cell membrane</keyword>
<comment type="caution">
    <text evidence="7">The sequence shown here is derived from an EMBL/GenBank/DDBJ whole genome shotgun (WGS) entry which is preliminary data.</text>
</comment>
<dbReference type="EMBL" id="JDTF01000004">
    <property type="protein sequence ID" value="EXX96100.1"/>
    <property type="molecule type" value="Genomic_DNA"/>
</dbReference>
<keyword evidence="3 6" id="KW-0812">Transmembrane</keyword>
<proteinExistence type="predicted"/>
<name>A0ABN0S3D2_9BORD</name>
<dbReference type="InterPro" id="IPR017039">
    <property type="entry name" value="Virul_fac_BrkB"/>
</dbReference>
<evidence type="ECO:0000256" key="5">
    <source>
        <dbReference type="ARBA" id="ARBA00023136"/>
    </source>
</evidence>
<evidence type="ECO:0000256" key="3">
    <source>
        <dbReference type="ARBA" id="ARBA00022692"/>
    </source>
</evidence>
<keyword evidence="4 6" id="KW-1133">Transmembrane helix</keyword>